<accession>A0ACC0KVB2</accession>
<keyword evidence="2" id="KW-1185">Reference proteome</keyword>
<name>A0ACC0KVB2_CHOFU</name>
<dbReference type="Proteomes" id="UP001064048">
    <property type="component" value="Chromosome 2"/>
</dbReference>
<dbReference type="EMBL" id="CM046102">
    <property type="protein sequence ID" value="KAI8440245.1"/>
    <property type="molecule type" value="Genomic_DNA"/>
</dbReference>
<organism evidence="1 2">
    <name type="scientific">Choristoneura fumiferana</name>
    <name type="common">Spruce budworm moth</name>
    <name type="synonym">Archips fumiferana</name>
    <dbReference type="NCBI Taxonomy" id="7141"/>
    <lineage>
        <taxon>Eukaryota</taxon>
        <taxon>Metazoa</taxon>
        <taxon>Ecdysozoa</taxon>
        <taxon>Arthropoda</taxon>
        <taxon>Hexapoda</taxon>
        <taxon>Insecta</taxon>
        <taxon>Pterygota</taxon>
        <taxon>Neoptera</taxon>
        <taxon>Endopterygota</taxon>
        <taxon>Lepidoptera</taxon>
        <taxon>Glossata</taxon>
        <taxon>Ditrysia</taxon>
        <taxon>Tortricoidea</taxon>
        <taxon>Tortricidae</taxon>
        <taxon>Tortricinae</taxon>
        <taxon>Choristoneura</taxon>
    </lineage>
</organism>
<gene>
    <name evidence="1" type="ORF">MSG28_001624</name>
</gene>
<reference evidence="1 2" key="1">
    <citation type="journal article" date="2022" name="Genome Biol. Evol.">
        <title>The Spruce Budworm Genome: Reconstructing the Evolutionary History of Antifreeze Proteins.</title>
        <authorList>
            <person name="Beliveau C."/>
            <person name="Gagne P."/>
            <person name="Picq S."/>
            <person name="Vernygora O."/>
            <person name="Keeling C.I."/>
            <person name="Pinkney K."/>
            <person name="Doucet D."/>
            <person name="Wen F."/>
            <person name="Johnston J.S."/>
            <person name="Maaroufi H."/>
            <person name="Boyle B."/>
            <person name="Laroche J."/>
            <person name="Dewar K."/>
            <person name="Juretic N."/>
            <person name="Blackburn G."/>
            <person name="Nisole A."/>
            <person name="Brunet B."/>
            <person name="Brandao M."/>
            <person name="Lumley L."/>
            <person name="Duan J."/>
            <person name="Quan G."/>
            <person name="Lucarotti C.J."/>
            <person name="Roe A.D."/>
            <person name="Sperling F.A.H."/>
            <person name="Levesque R.C."/>
            <person name="Cusson M."/>
        </authorList>
    </citation>
    <scope>NUCLEOTIDE SEQUENCE [LARGE SCALE GENOMIC DNA]</scope>
    <source>
        <strain evidence="1">Glfc:IPQL:Cfum</strain>
    </source>
</reference>
<evidence type="ECO:0000313" key="1">
    <source>
        <dbReference type="EMBL" id="KAI8440245.1"/>
    </source>
</evidence>
<proteinExistence type="predicted"/>
<protein>
    <submittedName>
        <fullName evidence="1">Uncharacterized protein</fullName>
    </submittedName>
</protein>
<comment type="caution">
    <text evidence="1">The sequence shown here is derived from an EMBL/GenBank/DDBJ whole genome shotgun (WGS) entry which is preliminary data.</text>
</comment>
<sequence length="1617" mass="185214">MDPVIKSSESSCATAKKRFYSCFVPLCTNNSVRNPDKTFVIVPSDDGVRKKWFQAVGKEYKFIFKTVIYCCEDHFDLKNDADNTISTEKKLILKKDVVPYIFKCRETSEEKPEAVIVEQKKHEIFDSVLQAHPLDSSLKMDEESNVFSSKITRSARLLKNNLSDLLHTVHAQPVEQKKKDKIFFCDFQPRTDKHFESKRKTRFKVKTVREIRHSFEKDIYSYLPTELEKQQNVLLRKIRSGSSRDENTKTLAKNMLKCDKPVSRAAWQMLMNLNPEDCTHSTQFVLLNGKLIRVNGSKGGKYKFLCKYDLGEKKKPIRMKSSLKRKSLIKKKGLLQNSLSINFKPGPLTKKTLLDDSYQKYHVGDIELLKLPMPGLEIQPTIGKAVDPAVAKFLHNMQQADGTISDKWAEFSVSVLSTIKNENIVQCEDQSHVTFDLSYKCDQQRILMRRDICSDFHKSITKHTSQPMDITREDCVEISEIQKILDEMLHSVQISVEQENMYTGDDEPRIPEDTHSNGTNVLVKDKPKRKYGELEKLDVTIIRLSEAPDINPTNMCPKAHCALGCLCASLECALKFKRHCGRSECMFECKCDFSKYKVIDSFERDCSDLIPGLLNIDSAMSSKMAKEEQKFHQTVIVTSENSMLLKSKRRDWKSSRKYADFYSSMCLKAESKSDRVPAIALEKLKLDNVETWCMIHNLYKCFCKCIFTDNSVSDAIVDENKVNNFVQKNDLSLEKPNENVEKNNGKTRVSAFSQQDRIFSFKKSMKGMCDLFGKEPVEYFPDVIFDSESARVKPFTGRKYCNEHYLNANKKIIELEKHDHILRNRMMVLMNKCANESLAQADTVVEPVSDKTIETSTQPSAPVTSDEETVPQIKIFTKKSLPDKKKLVAWLETSYKHYKQRIAQGIVKVSLDPPKLGKMALYPWEFILSRYRDKKNLFLISKEPQYRIFMAVDTKNPFFNNCIDINDIRFADLHKYPSTVKNLLTNATDLKDNFCILCGLTSCWELIGSVTKICDQKESKTEIQLNNENPKDDIPEEIPMVYESADSNAEIASREQQKAEHETKTKDSETIPESSKWFVMTVEKDFDEIQFYNKGFFVKLESIIKAISVARSTGKTVRLSSQKCADTTGPQFGIYAIPNHNESCVFVGPYEKDESLGIETVKNIFCLRQQRRTRGVWITTKKLDNFQVIDNPLSFMPPKNTPMAEMMTLAGNCVNTGKNPEYLTETNEVKAPVSQKKTDLKRQEDTKILKPIKIRKTNGFFHLAPNGTLKQISPQKYNAHSNVHSPAVLDTSLTKQAESRSPLLSNASSILANIPPPTLVTIHKRPIAEIAPHVKIPEPCKKERGMFILKPEEINKRLLQHQMPSTSHRLNPREHNVNSTDEQEIEMDIENFLATAEECVAPNDDILIISDEETDVESKVNACPIKRWTKVWIECKTVNDLGWIPGRRNEGGLVSFEFPGFKYTEFYEKEEAFAKLNQVLSRKVYIPKNINLEWSIAESEQVLATKHMLKSDALEPDSVMTKRGIRRRHVLVSGKSLLKNEVEDGENSKVEGNNKESTFNLEKPQDCIEDLEKTSQLLEDEGQRLWNTLKTNSDNTEALDDLREQIAARLQSMVSNM</sequence>
<evidence type="ECO:0000313" key="2">
    <source>
        <dbReference type="Proteomes" id="UP001064048"/>
    </source>
</evidence>